<dbReference type="Pfam" id="PF00282">
    <property type="entry name" value="Pyridoxal_deC"/>
    <property type="match status" value="1"/>
</dbReference>
<dbReference type="InterPro" id="IPR015421">
    <property type="entry name" value="PyrdxlP-dep_Trfase_major"/>
</dbReference>
<evidence type="ECO:0000313" key="6">
    <source>
        <dbReference type="EMBL" id="CAB4365085.1"/>
    </source>
</evidence>
<dbReference type="PANTHER" id="PTHR11999">
    <property type="entry name" value="GROUP II PYRIDOXAL-5-PHOSPHATE DECARBOXYLASE"/>
    <property type="match status" value="1"/>
</dbReference>
<dbReference type="InterPro" id="IPR015422">
    <property type="entry name" value="PyrdxlP-dep_Trfase_small"/>
</dbReference>
<evidence type="ECO:0000256" key="5">
    <source>
        <dbReference type="ARBA" id="ARBA00023239"/>
    </source>
</evidence>
<dbReference type="SUPFAM" id="SSF53383">
    <property type="entry name" value="PLP-dependent transferases"/>
    <property type="match status" value="1"/>
</dbReference>
<keyword evidence="4" id="KW-0663">Pyridoxal phosphate</keyword>
<evidence type="ECO:0000313" key="9">
    <source>
        <dbReference type="EMBL" id="CAB4948653.1"/>
    </source>
</evidence>
<dbReference type="GO" id="GO:0019752">
    <property type="term" value="P:carboxylic acid metabolic process"/>
    <property type="evidence" value="ECO:0007669"/>
    <property type="project" value="InterPro"/>
</dbReference>
<dbReference type="EMBL" id="CAESGF010000024">
    <property type="protein sequence ID" value="CAB4365085.1"/>
    <property type="molecule type" value="Genomic_DNA"/>
</dbReference>
<dbReference type="EMBL" id="CAFBMT010000020">
    <property type="protein sequence ID" value="CAB4948653.1"/>
    <property type="molecule type" value="Genomic_DNA"/>
</dbReference>
<dbReference type="Gene3D" id="3.40.640.10">
    <property type="entry name" value="Type I PLP-dependent aspartate aminotransferase-like (Major domain)"/>
    <property type="match status" value="1"/>
</dbReference>
<dbReference type="InterPro" id="IPR015424">
    <property type="entry name" value="PyrdxlP-dep_Trfase"/>
</dbReference>
<evidence type="ECO:0000256" key="4">
    <source>
        <dbReference type="ARBA" id="ARBA00022898"/>
    </source>
</evidence>
<dbReference type="GO" id="GO:0030170">
    <property type="term" value="F:pyridoxal phosphate binding"/>
    <property type="evidence" value="ECO:0007669"/>
    <property type="project" value="InterPro"/>
</dbReference>
<dbReference type="EMBL" id="CAFAAV010000097">
    <property type="protein sequence ID" value="CAB4820985.1"/>
    <property type="molecule type" value="Genomic_DNA"/>
</dbReference>
<name>A0A6J7N928_9ZZZZ</name>
<sequence>MTLHGAGASTGDLDARAVHWIRERLAGTGAGVVGDKATLERALAGAITDGGLGLDGAWRMFADVAAPANIGLDSDRFLAFIPTSPSVASVWMDAIVGTANFSAESWMEAAGAVAAENQVIELLARTAGMPTSAGGCFMSGGSIGNLSALAVAREQAGARRVVVVADTAHASVHNALHLLGMQPLVVATGADCRLTAAAIREVVAERTDVAAIVASAGSTNAGVIDDLAGCADVADGLGAWLHVDGAYGLAAMLLPELRDRFAGIERADSFIVDPHKWLFAPVGSCALIYRRPELASAVHTQHGPYIDSIRTGDDVFNPSDLGYQLTRRASGLPIWFALALHGVEAHRAAIRAGLRLAEAMADALDVCPETELVMRPELSVVLFRRHGWAAEDWRVWAANLLQRGTAFVAPTTHRGEPVGRLVFMHPLTPASLVDDLIASLTARG</sequence>
<evidence type="ECO:0000313" key="7">
    <source>
        <dbReference type="EMBL" id="CAB4738196.1"/>
    </source>
</evidence>
<dbReference type="Gene3D" id="3.90.1150.10">
    <property type="entry name" value="Aspartate Aminotransferase, domain 1"/>
    <property type="match status" value="1"/>
</dbReference>
<evidence type="ECO:0000256" key="2">
    <source>
        <dbReference type="ARBA" id="ARBA00009533"/>
    </source>
</evidence>
<evidence type="ECO:0000256" key="3">
    <source>
        <dbReference type="ARBA" id="ARBA00022793"/>
    </source>
</evidence>
<protein>
    <submittedName>
        <fullName evidence="10">Unannotated protein</fullName>
    </submittedName>
</protein>
<dbReference type="GO" id="GO:0016831">
    <property type="term" value="F:carboxy-lyase activity"/>
    <property type="evidence" value="ECO:0007669"/>
    <property type="project" value="UniProtKB-KW"/>
</dbReference>
<organism evidence="10">
    <name type="scientific">freshwater metagenome</name>
    <dbReference type="NCBI Taxonomy" id="449393"/>
    <lineage>
        <taxon>unclassified sequences</taxon>
        <taxon>metagenomes</taxon>
        <taxon>ecological metagenomes</taxon>
    </lineage>
</organism>
<dbReference type="AlphaFoldDB" id="A0A6J7N928"/>
<evidence type="ECO:0000313" key="8">
    <source>
        <dbReference type="EMBL" id="CAB4820985.1"/>
    </source>
</evidence>
<accession>A0A6J7N928</accession>
<reference evidence="10" key="1">
    <citation type="submission" date="2020-05" db="EMBL/GenBank/DDBJ databases">
        <authorList>
            <person name="Chiriac C."/>
            <person name="Salcher M."/>
            <person name="Ghai R."/>
            <person name="Kavagutti S V."/>
        </authorList>
    </citation>
    <scope>NUCLEOTIDE SEQUENCE</scope>
</reference>
<dbReference type="EMBL" id="CAEZYF010000022">
    <property type="protein sequence ID" value="CAB4738196.1"/>
    <property type="molecule type" value="Genomic_DNA"/>
</dbReference>
<comment type="cofactor">
    <cofactor evidence="1">
        <name>pyridoxal 5'-phosphate</name>
        <dbReference type="ChEBI" id="CHEBI:597326"/>
    </cofactor>
</comment>
<evidence type="ECO:0000256" key="1">
    <source>
        <dbReference type="ARBA" id="ARBA00001933"/>
    </source>
</evidence>
<dbReference type="EMBL" id="CAFBOL010000032">
    <property type="protein sequence ID" value="CAB4989920.1"/>
    <property type="molecule type" value="Genomic_DNA"/>
</dbReference>
<comment type="similarity">
    <text evidence="2">Belongs to the group II decarboxylase family.</text>
</comment>
<keyword evidence="5" id="KW-0456">Lyase</keyword>
<dbReference type="PANTHER" id="PTHR11999:SF70">
    <property type="entry name" value="MIP05841P"/>
    <property type="match status" value="1"/>
</dbReference>
<gene>
    <name evidence="7" type="ORF">UFOPK2656_02699</name>
    <name evidence="8" type="ORF">UFOPK3099_01382</name>
    <name evidence="9" type="ORF">UFOPK3651_02693</name>
    <name evidence="10" type="ORF">UFOPK3931_01404</name>
    <name evidence="6" type="ORF">UFOPK4189_02841</name>
</gene>
<keyword evidence="3" id="KW-0210">Decarboxylase</keyword>
<dbReference type="InterPro" id="IPR010977">
    <property type="entry name" value="Aromatic_deC"/>
</dbReference>
<proteinExistence type="inferred from homology"/>
<evidence type="ECO:0000313" key="10">
    <source>
        <dbReference type="EMBL" id="CAB4989920.1"/>
    </source>
</evidence>
<dbReference type="InterPro" id="IPR002129">
    <property type="entry name" value="PyrdxlP-dep_de-COase"/>
</dbReference>